<evidence type="ECO:0000256" key="8">
    <source>
        <dbReference type="ARBA" id="ARBA00022691"/>
    </source>
</evidence>
<dbReference type="InterPro" id="IPR029063">
    <property type="entry name" value="SAM-dependent_MTases_sf"/>
</dbReference>
<sequence>MTQSSAPAEELRTAMADQLVREGAIRSKQVEAAFRTVPRHEFAPEAPLVQAYAAHEAVPTKKNEHGITTSSVSAPDVQAMMLEQAEAQAGMRVGEIGSGGYNAALMAEIVGPAGSVVTVDIDPDVAGRARELLDATGYHGVRVVLADAEHGLPDTGTVDRWIVTVGAWDIPPAWTDQLAEDGRLVVPLRMRGLTRSVAFDRDGDRLVSRSSEVCGFVTMQGEGEHNARLLLIRGKEIGLRFDDGWPADPDALNGVFDTDRVEKWTGVTVAPAEPLKGMQMWLASALDGFCLMAVDPELDTGLVAPQNKRANITLLDGDSLAYLAIRRTADGAEFGVHGYGPNAEAVADTLVEELRKWDRDHRQDEPVIYAYPASTPEADLPAGRVITKRHRRIVISWPHEGQASKGTIDEKEK</sequence>
<dbReference type="EMBL" id="MEHK01000005">
    <property type="protein sequence ID" value="OEJ21091.1"/>
    <property type="molecule type" value="Genomic_DNA"/>
</dbReference>
<evidence type="ECO:0000256" key="2">
    <source>
        <dbReference type="ARBA" id="ARBA00005369"/>
    </source>
</evidence>
<reference evidence="12 13" key="1">
    <citation type="submission" date="2016-08" db="EMBL/GenBank/DDBJ databases">
        <title>The complete genome of Streptomyces subrutilus 10-1-1.</title>
        <authorList>
            <person name="Chen X."/>
        </authorList>
    </citation>
    <scope>NUCLEOTIDE SEQUENCE [LARGE SCALE GENOMIC DNA]</scope>
    <source>
        <strain evidence="12 13">10-1-1</strain>
        <plasmid evidence="13">pacmp1</plasmid>
    </source>
</reference>
<keyword evidence="6 12" id="KW-0489">Methyltransferase</keyword>
<geneLocation type="plasmid" evidence="13">
    <name>pacmp1</name>
</geneLocation>
<evidence type="ECO:0000256" key="7">
    <source>
        <dbReference type="ARBA" id="ARBA00022679"/>
    </source>
</evidence>
<dbReference type="AlphaFoldDB" id="A0A1E5NXW0"/>
<dbReference type="NCBIfam" id="TIGR04364">
    <property type="entry name" value="methyltran_FxLD"/>
    <property type="match status" value="1"/>
</dbReference>
<comment type="similarity">
    <text evidence="2">Belongs to the methyltransferase superfamily. L-isoaspartyl/D-aspartyl protein methyltransferase family.</text>
</comment>
<evidence type="ECO:0000256" key="3">
    <source>
        <dbReference type="ARBA" id="ARBA00011890"/>
    </source>
</evidence>
<dbReference type="CDD" id="cd02440">
    <property type="entry name" value="AdoMet_MTases"/>
    <property type="match status" value="1"/>
</dbReference>
<keyword evidence="13" id="KW-1185">Reference proteome</keyword>
<dbReference type="GO" id="GO:0005737">
    <property type="term" value="C:cytoplasm"/>
    <property type="evidence" value="ECO:0007669"/>
    <property type="project" value="UniProtKB-SubCell"/>
</dbReference>
<evidence type="ECO:0000256" key="5">
    <source>
        <dbReference type="ARBA" id="ARBA00022490"/>
    </source>
</evidence>
<evidence type="ECO:0000256" key="11">
    <source>
        <dbReference type="ARBA" id="ARBA00031350"/>
    </source>
</evidence>
<organism evidence="12 13">
    <name type="scientific">Streptomyces subrutilus</name>
    <dbReference type="NCBI Taxonomy" id="36818"/>
    <lineage>
        <taxon>Bacteria</taxon>
        <taxon>Bacillati</taxon>
        <taxon>Actinomycetota</taxon>
        <taxon>Actinomycetes</taxon>
        <taxon>Kitasatosporales</taxon>
        <taxon>Streptomycetaceae</taxon>
        <taxon>Streptomyces</taxon>
    </lineage>
</organism>
<dbReference type="PANTHER" id="PTHR11579:SF0">
    <property type="entry name" value="PROTEIN-L-ISOASPARTATE(D-ASPARTATE) O-METHYLTRANSFERASE"/>
    <property type="match status" value="1"/>
</dbReference>
<evidence type="ECO:0000313" key="12">
    <source>
        <dbReference type="EMBL" id="OEJ21091.1"/>
    </source>
</evidence>
<dbReference type="PANTHER" id="PTHR11579">
    <property type="entry name" value="PROTEIN-L-ISOASPARTATE O-METHYLTRANSFERASE"/>
    <property type="match status" value="1"/>
</dbReference>
<evidence type="ECO:0000256" key="6">
    <source>
        <dbReference type="ARBA" id="ARBA00022603"/>
    </source>
</evidence>
<dbReference type="EC" id="2.1.1.77" evidence="3"/>
<protein>
    <recommendedName>
        <fullName evidence="4">Protein-L-isoaspartate O-methyltransferase</fullName>
        <ecNumber evidence="3">2.1.1.77</ecNumber>
    </recommendedName>
    <alternativeName>
        <fullName evidence="11">L-isoaspartyl protein carboxyl methyltransferase</fullName>
    </alternativeName>
    <alternativeName>
        <fullName evidence="9">Protein L-isoaspartyl methyltransferase</fullName>
    </alternativeName>
    <alternativeName>
        <fullName evidence="10">Protein-beta-aspartate methyltransferase</fullName>
    </alternativeName>
</protein>
<comment type="caution">
    <text evidence="12">The sequence shown here is derived from an EMBL/GenBank/DDBJ whole genome shotgun (WGS) entry which is preliminary data.</text>
</comment>
<keyword evidence="12" id="KW-0614">Plasmid</keyword>
<keyword evidence="5" id="KW-0963">Cytoplasm</keyword>
<evidence type="ECO:0000256" key="1">
    <source>
        <dbReference type="ARBA" id="ARBA00004496"/>
    </source>
</evidence>
<keyword evidence="8" id="KW-0949">S-adenosyl-L-methionine</keyword>
<dbReference type="Pfam" id="PF01135">
    <property type="entry name" value="PCMT"/>
    <property type="match status" value="1"/>
</dbReference>
<comment type="subcellular location">
    <subcellularLocation>
        <location evidence="1">Cytoplasm</location>
    </subcellularLocation>
</comment>
<evidence type="ECO:0000313" key="13">
    <source>
        <dbReference type="Proteomes" id="UP000095705"/>
    </source>
</evidence>
<evidence type="ECO:0000256" key="9">
    <source>
        <dbReference type="ARBA" id="ARBA00030757"/>
    </source>
</evidence>
<gene>
    <name evidence="12" type="ORF">BGK67_34940</name>
</gene>
<dbReference type="GO" id="GO:0032259">
    <property type="term" value="P:methylation"/>
    <property type="evidence" value="ECO:0007669"/>
    <property type="project" value="UniProtKB-KW"/>
</dbReference>
<accession>A0A1E5NXW0</accession>
<dbReference type="Proteomes" id="UP000095705">
    <property type="component" value="Plasmid pACMP1"/>
</dbReference>
<dbReference type="Gene3D" id="3.40.50.150">
    <property type="entry name" value="Vaccinia Virus protein VP39"/>
    <property type="match status" value="1"/>
</dbReference>
<proteinExistence type="inferred from homology"/>
<keyword evidence="7 12" id="KW-0808">Transferase</keyword>
<dbReference type="InterPro" id="IPR000682">
    <property type="entry name" value="PCMT"/>
</dbReference>
<dbReference type="InterPro" id="IPR027573">
    <property type="entry name" value="Methyltran_FxLD"/>
</dbReference>
<dbReference type="RefSeq" id="WP_069917979.1">
    <property type="nucleotide sequence ID" value="NZ_CM007203.1"/>
</dbReference>
<dbReference type="SUPFAM" id="SSF53335">
    <property type="entry name" value="S-adenosyl-L-methionine-dependent methyltransferases"/>
    <property type="match status" value="1"/>
</dbReference>
<dbReference type="GO" id="GO:0004719">
    <property type="term" value="F:protein-L-isoaspartate (D-aspartate) O-methyltransferase activity"/>
    <property type="evidence" value="ECO:0007669"/>
    <property type="project" value="UniProtKB-EC"/>
</dbReference>
<evidence type="ECO:0000256" key="4">
    <source>
        <dbReference type="ARBA" id="ARBA00013346"/>
    </source>
</evidence>
<name>A0A1E5NXW0_9ACTN</name>
<evidence type="ECO:0000256" key="10">
    <source>
        <dbReference type="ARBA" id="ARBA00031323"/>
    </source>
</evidence>
<dbReference type="OrthoDB" id="4035289at2"/>